<keyword evidence="5" id="KW-0653">Protein transport</keyword>
<evidence type="ECO:0000256" key="4">
    <source>
        <dbReference type="ARBA" id="ARBA00022692"/>
    </source>
</evidence>
<dbReference type="Pfam" id="PF12352">
    <property type="entry name" value="V-SNARE_C"/>
    <property type="match status" value="1"/>
</dbReference>
<dbReference type="GO" id="GO:0042147">
    <property type="term" value="P:retrograde transport, endosome to Golgi"/>
    <property type="evidence" value="ECO:0007669"/>
    <property type="project" value="TreeGrafter"/>
</dbReference>
<evidence type="ECO:0000256" key="8">
    <source>
        <dbReference type="ARBA" id="ARBA00023136"/>
    </source>
</evidence>
<keyword evidence="6 9" id="KW-1133">Transmembrane helix</keyword>
<dbReference type="GO" id="GO:0012507">
    <property type="term" value="C:ER to Golgi transport vesicle membrane"/>
    <property type="evidence" value="ECO:0007669"/>
    <property type="project" value="TreeGrafter"/>
</dbReference>
<evidence type="ECO:0000256" key="3">
    <source>
        <dbReference type="ARBA" id="ARBA00022448"/>
    </source>
</evidence>
<dbReference type="GeneID" id="136807218"/>
<dbReference type="GO" id="GO:0031201">
    <property type="term" value="C:SNARE complex"/>
    <property type="evidence" value="ECO:0007669"/>
    <property type="project" value="TreeGrafter"/>
</dbReference>
<dbReference type="FunFam" id="1.20.5.110:FF:000002">
    <property type="entry name" value="Vesicle transport through interaction with t-SNAREsB"/>
    <property type="match status" value="1"/>
</dbReference>
<dbReference type="GO" id="GO:0031902">
    <property type="term" value="C:late endosome membrane"/>
    <property type="evidence" value="ECO:0007669"/>
    <property type="project" value="TreeGrafter"/>
</dbReference>
<dbReference type="GO" id="GO:0000149">
    <property type="term" value="F:SNARE binding"/>
    <property type="evidence" value="ECO:0007669"/>
    <property type="project" value="TreeGrafter"/>
</dbReference>
<reference evidence="11" key="1">
    <citation type="submission" date="2021-01" db="UniProtKB">
        <authorList>
            <consortium name="EnsemblMetazoa"/>
        </authorList>
    </citation>
    <scope>IDENTIFICATION</scope>
</reference>
<dbReference type="GO" id="GO:0048280">
    <property type="term" value="P:vesicle fusion with Golgi apparatus"/>
    <property type="evidence" value="ECO:0007669"/>
    <property type="project" value="TreeGrafter"/>
</dbReference>
<proteinExistence type="inferred from homology"/>
<evidence type="ECO:0000256" key="5">
    <source>
        <dbReference type="ARBA" id="ARBA00022927"/>
    </source>
</evidence>
<dbReference type="SUPFAM" id="SSF47661">
    <property type="entry name" value="t-snare proteins"/>
    <property type="match status" value="1"/>
</dbReference>
<dbReference type="CDD" id="cd15890">
    <property type="entry name" value="SNARE_Vti1b"/>
    <property type="match status" value="1"/>
</dbReference>
<dbReference type="Pfam" id="PF05008">
    <property type="entry name" value="V-SNARE"/>
    <property type="match status" value="1"/>
</dbReference>
<dbReference type="GO" id="GO:0005794">
    <property type="term" value="C:Golgi apparatus"/>
    <property type="evidence" value="ECO:0007669"/>
    <property type="project" value="TreeGrafter"/>
</dbReference>
<dbReference type="Proteomes" id="UP000594262">
    <property type="component" value="Unplaced"/>
</dbReference>
<evidence type="ECO:0000256" key="6">
    <source>
        <dbReference type="ARBA" id="ARBA00022989"/>
    </source>
</evidence>
<dbReference type="OrthoDB" id="430637at2759"/>
<accession>A0A7M5UI11</accession>
<feature type="domain" description="T-SNARE coiled-coil homology" evidence="10">
    <location>
        <begin position="133"/>
        <end position="195"/>
    </location>
</feature>
<dbReference type="Gene3D" id="1.20.58.400">
    <property type="entry name" value="t-snare proteins"/>
    <property type="match status" value="1"/>
</dbReference>
<keyword evidence="4 9" id="KW-0812">Transmembrane</keyword>
<comment type="similarity">
    <text evidence="2">Belongs to the VTI1 family.</text>
</comment>
<dbReference type="Gene3D" id="1.20.5.110">
    <property type="match status" value="1"/>
</dbReference>
<evidence type="ECO:0000256" key="2">
    <source>
        <dbReference type="ARBA" id="ARBA00006108"/>
    </source>
</evidence>
<dbReference type="SUPFAM" id="SSF58038">
    <property type="entry name" value="SNARE fusion complex"/>
    <property type="match status" value="1"/>
</dbReference>
<keyword evidence="8 9" id="KW-0472">Membrane</keyword>
<feature type="transmembrane region" description="Helical" evidence="9">
    <location>
        <begin position="204"/>
        <end position="223"/>
    </location>
</feature>
<dbReference type="PANTHER" id="PTHR21230:SF89">
    <property type="entry name" value="VESICLE TRANSPORT THROUGH INTERACTION WITH T-SNARES HOMOLOG 1B"/>
    <property type="match status" value="1"/>
</dbReference>
<dbReference type="InterPro" id="IPR010989">
    <property type="entry name" value="SNARE"/>
</dbReference>
<dbReference type="GO" id="GO:1903076">
    <property type="term" value="P:regulation of protein localization to plasma membrane"/>
    <property type="evidence" value="ECO:0007669"/>
    <property type="project" value="TreeGrafter"/>
</dbReference>
<dbReference type="PANTHER" id="PTHR21230">
    <property type="entry name" value="VESICLE TRANSPORT V-SNARE PROTEIN VTI1-RELATED"/>
    <property type="match status" value="1"/>
</dbReference>
<evidence type="ECO:0000313" key="12">
    <source>
        <dbReference type="Proteomes" id="UP000594262"/>
    </source>
</evidence>
<dbReference type="GO" id="GO:0006891">
    <property type="term" value="P:intra-Golgi vesicle-mediated transport"/>
    <property type="evidence" value="ECO:0007669"/>
    <property type="project" value="TreeGrafter"/>
</dbReference>
<organism evidence="11 12">
    <name type="scientific">Clytia hemisphaerica</name>
    <dbReference type="NCBI Taxonomy" id="252671"/>
    <lineage>
        <taxon>Eukaryota</taxon>
        <taxon>Metazoa</taxon>
        <taxon>Cnidaria</taxon>
        <taxon>Hydrozoa</taxon>
        <taxon>Hydroidolina</taxon>
        <taxon>Leptothecata</taxon>
        <taxon>Obeliida</taxon>
        <taxon>Clytiidae</taxon>
        <taxon>Clytia</taxon>
    </lineage>
</organism>
<dbReference type="GO" id="GO:0005829">
    <property type="term" value="C:cytosol"/>
    <property type="evidence" value="ECO:0007669"/>
    <property type="project" value="GOC"/>
</dbReference>
<dbReference type="PROSITE" id="PS50192">
    <property type="entry name" value="T_SNARE"/>
    <property type="match status" value="1"/>
</dbReference>
<evidence type="ECO:0000256" key="9">
    <source>
        <dbReference type="SAM" id="Phobius"/>
    </source>
</evidence>
<dbReference type="InterPro" id="IPR038407">
    <property type="entry name" value="v-SNARE_N_sf"/>
</dbReference>
<dbReference type="GO" id="GO:0005789">
    <property type="term" value="C:endoplasmic reticulum membrane"/>
    <property type="evidence" value="ECO:0007669"/>
    <property type="project" value="TreeGrafter"/>
</dbReference>
<keyword evidence="12" id="KW-1185">Reference proteome</keyword>
<dbReference type="AlphaFoldDB" id="A0A7M5UI11"/>
<keyword evidence="7" id="KW-0175">Coiled coil</keyword>
<protein>
    <recommendedName>
        <fullName evidence="10">t-SNARE coiled-coil homology domain-containing protein</fullName>
    </recommendedName>
</protein>
<dbReference type="EnsemblMetazoa" id="CLYHEMT001342.1">
    <property type="protein sequence ID" value="CLYHEMP001342.1"/>
    <property type="gene ID" value="CLYHEMG001342"/>
</dbReference>
<evidence type="ECO:0000256" key="7">
    <source>
        <dbReference type="ARBA" id="ARBA00023054"/>
    </source>
</evidence>
<dbReference type="InterPro" id="IPR007705">
    <property type="entry name" value="Vesicle_trsprt_v-SNARE_N"/>
</dbReference>
<sequence length="228" mass="25810">MSSEEYENCLDEFRTYYDQLKSVVKNKLPKLTGEIRKRELRNADRLLEDAEAQLTQMFEEAQSAPGAYRTSLLSQTRGHKSDLEKLKRELITAKSTSVQSSSSGSRDDLLGYGGTSATSNFESQQRGMMQEGLDIMNRTSDSVARSQRIAAETDEYGVQILADLDDQKESLIRVRDKVKQTDSDLTKSRRIIQSIGVRMITNKLLLIVIIVLEVIILGAVVYIKYFKK</sequence>
<dbReference type="RefSeq" id="XP_066919914.1">
    <property type="nucleotide sequence ID" value="XM_067063813.1"/>
</dbReference>
<name>A0A7M5UI11_9CNID</name>
<evidence type="ECO:0000313" key="11">
    <source>
        <dbReference type="EnsemblMetazoa" id="CLYHEMP001342.1"/>
    </source>
</evidence>
<evidence type="ECO:0000256" key="1">
    <source>
        <dbReference type="ARBA" id="ARBA00004211"/>
    </source>
</evidence>
<dbReference type="GO" id="GO:0016236">
    <property type="term" value="P:macroautophagy"/>
    <property type="evidence" value="ECO:0007669"/>
    <property type="project" value="TreeGrafter"/>
</dbReference>
<evidence type="ECO:0000259" key="10">
    <source>
        <dbReference type="PROSITE" id="PS50192"/>
    </source>
</evidence>
<dbReference type="GO" id="GO:0006896">
    <property type="term" value="P:Golgi to vacuole transport"/>
    <property type="evidence" value="ECO:0007669"/>
    <property type="project" value="TreeGrafter"/>
</dbReference>
<keyword evidence="3" id="KW-0813">Transport</keyword>
<dbReference type="GO" id="GO:0006886">
    <property type="term" value="P:intracellular protein transport"/>
    <property type="evidence" value="ECO:0007669"/>
    <property type="project" value="InterPro"/>
</dbReference>
<comment type="subcellular location">
    <subcellularLocation>
        <location evidence="1">Membrane</location>
        <topology evidence="1">Single-pass type IV membrane protein</topology>
    </subcellularLocation>
</comment>
<dbReference type="InterPro" id="IPR000727">
    <property type="entry name" value="T_SNARE_dom"/>
</dbReference>
<dbReference type="GO" id="GO:0005484">
    <property type="term" value="F:SNAP receptor activity"/>
    <property type="evidence" value="ECO:0007669"/>
    <property type="project" value="TreeGrafter"/>
</dbReference>